<dbReference type="InterPro" id="IPR017943">
    <property type="entry name" value="Bactericidal_perm-incr_a/b_dom"/>
</dbReference>
<feature type="domain" description="HAM1-like C-terminal" evidence="2">
    <location>
        <begin position="740"/>
        <end position="885"/>
    </location>
</feature>
<feature type="compositionally biased region" description="Polar residues" evidence="1">
    <location>
        <begin position="296"/>
        <end position="306"/>
    </location>
</feature>
<organism evidence="4 5">
    <name type="scientific">Sphagnurus paluster</name>
    <dbReference type="NCBI Taxonomy" id="117069"/>
    <lineage>
        <taxon>Eukaryota</taxon>
        <taxon>Fungi</taxon>
        <taxon>Dikarya</taxon>
        <taxon>Basidiomycota</taxon>
        <taxon>Agaricomycotina</taxon>
        <taxon>Agaricomycetes</taxon>
        <taxon>Agaricomycetidae</taxon>
        <taxon>Agaricales</taxon>
        <taxon>Tricholomatineae</taxon>
        <taxon>Lyophyllaceae</taxon>
        <taxon>Sphagnurus</taxon>
    </lineage>
</organism>
<dbReference type="Pfam" id="PF14613">
    <property type="entry name" value="HAM1_C"/>
    <property type="match status" value="1"/>
</dbReference>
<dbReference type="AlphaFoldDB" id="A0A9P7G088"/>
<comment type="caution">
    <text evidence="4">The sequence shown here is derived from an EMBL/GenBank/DDBJ whole genome shotgun (WGS) entry which is preliminary data.</text>
</comment>
<gene>
    <name evidence="4" type="ORF">H0H81_005861</name>
</gene>
<accession>A0A9P7G088</accession>
<dbReference type="Proteomes" id="UP000717328">
    <property type="component" value="Unassembled WGS sequence"/>
</dbReference>
<evidence type="ECO:0000256" key="1">
    <source>
        <dbReference type="SAM" id="MobiDB-lite"/>
    </source>
</evidence>
<dbReference type="InterPro" id="IPR045967">
    <property type="entry name" value="HAM1-like_N"/>
</dbReference>
<protein>
    <submittedName>
        <fullName evidence="4">Uncharacterized protein</fullName>
    </submittedName>
</protein>
<proteinExistence type="predicted"/>
<feature type="region of interest" description="Disordered" evidence="1">
    <location>
        <begin position="1"/>
        <end position="27"/>
    </location>
</feature>
<evidence type="ECO:0000313" key="5">
    <source>
        <dbReference type="Proteomes" id="UP000717328"/>
    </source>
</evidence>
<evidence type="ECO:0000259" key="2">
    <source>
        <dbReference type="Pfam" id="PF14613"/>
    </source>
</evidence>
<dbReference type="PANTHER" id="PTHR31138:SF1">
    <property type="entry name" value="PDZ DOMAIN-CONTAINING PROTEIN"/>
    <property type="match status" value="1"/>
</dbReference>
<feature type="compositionally biased region" description="Basic and acidic residues" evidence="1">
    <location>
        <begin position="236"/>
        <end position="254"/>
    </location>
</feature>
<sequence length="885" mass="99062">MSLSAAPKDISNDPVPGSVTEPINKQAKDADVERKLRLYGVIEAFRRGRLPSNEQIDHTLQYVLDHSPVDVDRLSSEGKKLVQDTHDIIETARMMVQEKNADELFQQFVWNTREIDTESMRNGVPGKDGIPVEQEKIDADSQQAVQHLRTLLSLVLTNSEVRKLLSDFSIIGRDILSTGLQKAASHLAPPQDALANVDAAAPQDEFITESGRPAGPGETPVLEARLPGTGINVKQHPKEGETKIQGEDGQERSMGEMQQMLVEESDKAKDGAAREGGEPSESQLQPQAGHGALQNGLESVDTSRLETTARGVVGDERIDRATGGAQELKDTATSPSDSEGERKKGGFMDRVRGVRDNFTDKIPQEHRDRFDRGKQSLSEDFFPPERRDQFIYRGKKVIIECQKHDDYQEAIRWLLSRIEEYAIHGQETVDAQKQGVRDAGQNKSLQRALVEIRTLLERFANGKSMDGIMDAFGALRDDASRDKELRDWFRAVDDYIRKVLLQPGYVLEPDCNTQANTLRDNGRKFYDDKYKDHFDLLFNTIGAWFGAMGEDPLNVRFGEDWARLTRDLLFDSEGSLTFKSELWNDIRKVILPQLVDKVCELCIYKTILPTDAAQQIGYIPIPRVEYTDDSLDLVVENLTLSGRNLFPNIIALEAHNFVRFSPYNNINDESHHRFTITLGQMQADMRDVAFYYKKKSGIPKMSDSGLADVVLGGHGLTATVVLVSAGKDRSSVFKVEDVHVKVDSLKFSIRDSKHDFLYKTLKPLATGLVKKQIQKAIKDAIQTGLEYVDGQLVNVRDKMEAAKASEGEEGRRQALQQLFQRKKEDTVVKTSASSISTSGSHSQFRVVSNKRNSLLSSTGHPAGWVNRAAEKQQLAEQGQDWRSDA</sequence>
<feature type="region of interest" description="Disordered" evidence="1">
    <location>
        <begin position="851"/>
        <end position="885"/>
    </location>
</feature>
<dbReference type="OrthoDB" id="19394at2759"/>
<dbReference type="GO" id="GO:0008289">
    <property type="term" value="F:lipid binding"/>
    <property type="evidence" value="ECO:0007669"/>
    <property type="project" value="InterPro"/>
</dbReference>
<keyword evidence="5" id="KW-1185">Reference proteome</keyword>
<dbReference type="PANTHER" id="PTHR31138">
    <property type="entry name" value="CHROMOSOME 19, WHOLE GENOME SHOTGUN SEQUENCE"/>
    <property type="match status" value="1"/>
</dbReference>
<dbReference type="InterPro" id="IPR027842">
    <property type="entry name" value="HAM1-like_C"/>
</dbReference>
<evidence type="ECO:0000259" key="3">
    <source>
        <dbReference type="Pfam" id="PF19343"/>
    </source>
</evidence>
<dbReference type="Pfam" id="PF19343">
    <property type="entry name" value="HAM1_N"/>
    <property type="match status" value="2"/>
</dbReference>
<dbReference type="EMBL" id="JABCKI010005715">
    <property type="protein sequence ID" value="KAG5639678.1"/>
    <property type="molecule type" value="Genomic_DNA"/>
</dbReference>
<dbReference type="Gene3D" id="3.15.10.10">
    <property type="entry name" value="Bactericidal permeability-increasing protein, domain 1"/>
    <property type="match status" value="1"/>
</dbReference>
<reference evidence="4" key="2">
    <citation type="submission" date="2021-10" db="EMBL/GenBank/DDBJ databases">
        <title>Phylogenomics reveals ancestral predisposition of the termite-cultivated fungus Termitomyces towards a domesticated lifestyle.</title>
        <authorList>
            <person name="Auxier B."/>
            <person name="Grum-Grzhimaylo A."/>
            <person name="Cardenas M.E."/>
            <person name="Lodge J.D."/>
            <person name="Laessoe T."/>
            <person name="Pedersen O."/>
            <person name="Smith M.E."/>
            <person name="Kuyper T.W."/>
            <person name="Franco-Molano E.A."/>
            <person name="Baroni T.J."/>
            <person name="Aanen D.K."/>
        </authorList>
    </citation>
    <scope>NUCLEOTIDE SEQUENCE</scope>
    <source>
        <strain evidence="4">D49</strain>
    </source>
</reference>
<evidence type="ECO:0000313" key="4">
    <source>
        <dbReference type="EMBL" id="KAG5639678.1"/>
    </source>
</evidence>
<feature type="domain" description="HAM1-like N-terminal" evidence="3">
    <location>
        <begin position="603"/>
        <end position="728"/>
    </location>
</feature>
<name>A0A9P7G088_9AGAR</name>
<dbReference type="SUPFAM" id="SSF55394">
    <property type="entry name" value="Bactericidal permeability-increasing protein, BPI"/>
    <property type="match status" value="1"/>
</dbReference>
<feature type="region of interest" description="Disordered" evidence="1">
    <location>
        <begin position="207"/>
        <end position="346"/>
    </location>
</feature>
<feature type="compositionally biased region" description="Basic and acidic residues" evidence="1">
    <location>
        <begin position="264"/>
        <end position="277"/>
    </location>
</feature>
<feature type="domain" description="HAM1-like N-terminal" evidence="3">
    <location>
        <begin position="17"/>
        <end position="598"/>
    </location>
</feature>
<reference evidence="4" key="1">
    <citation type="submission" date="2021-02" db="EMBL/GenBank/DDBJ databases">
        <authorList>
            <person name="Nieuwenhuis M."/>
            <person name="Van De Peppel L.J.J."/>
        </authorList>
    </citation>
    <scope>NUCLEOTIDE SEQUENCE</scope>
    <source>
        <strain evidence="4">D49</strain>
    </source>
</reference>